<comment type="caution">
    <text evidence="2">The sequence shown here is derived from an EMBL/GenBank/DDBJ whole genome shotgun (WGS) entry which is preliminary data.</text>
</comment>
<reference evidence="2 3" key="1">
    <citation type="submission" date="2023-03" db="EMBL/GenBank/DDBJ databases">
        <title>High recombination rates correlate with genetic variation in Cardiocondyla obscurior ants.</title>
        <authorList>
            <person name="Errbii M."/>
        </authorList>
    </citation>
    <scope>NUCLEOTIDE SEQUENCE [LARGE SCALE GENOMIC DNA]</scope>
    <source>
        <strain evidence="2">Alpha-2009</strain>
        <tissue evidence="2">Whole body</tissue>
    </source>
</reference>
<protein>
    <submittedName>
        <fullName evidence="2">Uncharacterized protein</fullName>
    </submittedName>
</protein>
<dbReference type="Proteomes" id="UP001430953">
    <property type="component" value="Unassembled WGS sequence"/>
</dbReference>
<dbReference type="AlphaFoldDB" id="A0AAW2EMM1"/>
<dbReference type="EMBL" id="JADYXP020000020">
    <property type="protein sequence ID" value="KAL0104033.1"/>
    <property type="molecule type" value="Genomic_DNA"/>
</dbReference>
<name>A0AAW2EMM1_9HYME</name>
<gene>
    <name evidence="2" type="ORF">PUN28_017017</name>
</gene>
<feature type="region of interest" description="Disordered" evidence="1">
    <location>
        <begin position="1"/>
        <end position="75"/>
    </location>
</feature>
<evidence type="ECO:0000313" key="2">
    <source>
        <dbReference type="EMBL" id="KAL0104033.1"/>
    </source>
</evidence>
<evidence type="ECO:0000313" key="3">
    <source>
        <dbReference type="Proteomes" id="UP001430953"/>
    </source>
</evidence>
<sequence length="75" mass="8809">MQQQQQLSQQQQTEQQNAEAADSDQPPLRGRKMYSRRGHGRGRSRAGWYKRNRGKGRRGKRGRGGRGDFHVNYYF</sequence>
<keyword evidence="3" id="KW-1185">Reference proteome</keyword>
<evidence type="ECO:0000256" key="1">
    <source>
        <dbReference type="SAM" id="MobiDB-lite"/>
    </source>
</evidence>
<proteinExistence type="predicted"/>
<organism evidence="2 3">
    <name type="scientific">Cardiocondyla obscurior</name>
    <dbReference type="NCBI Taxonomy" id="286306"/>
    <lineage>
        <taxon>Eukaryota</taxon>
        <taxon>Metazoa</taxon>
        <taxon>Ecdysozoa</taxon>
        <taxon>Arthropoda</taxon>
        <taxon>Hexapoda</taxon>
        <taxon>Insecta</taxon>
        <taxon>Pterygota</taxon>
        <taxon>Neoptera</taxon>
        <taxon>Endopterygota</taxon>
        <taxon>Hymenoptera</taxon>
        <taxon>Apocrita</taxon>
        <taxon>Aculeata</taxon>
        <taxon>Formicoidea</taxon>
        <taxon>Formicidae</taxon>
        <taxon>Myrmicinae</taxon>
        <taxon>Cardiocondyla</taxon>
    </lineage>
</organism>
<accession>A0AAW2EMM1</accession>
<feature type="compositionally biased region" description="Basic residues" evidence="1">
    <location>
        <begin position="29"/>
        <end position="64"/>
    </location>
</feature>
<feature type="compositionally biased region" description="Low complexity" evidence="1">
    <location>
        <begin position="1"/>
        <end position="16"/>
    </location>
</feature>